<comment type="similarity">
    <text evidence="2">Belongs to the autoinducer-2 exporter (AI-2E) (TC 2.A.86) family.</text>
</comment>
<dbReference type="GO" id="GO:0016020">
    <property type="term" value="C:membrane"/>
    <property type="evidence" value="ECO:0007669"/>
    <property type="project" value="UniProtKB-SubCell"/>
</dbReference>
<accession>A0AA97AIV7</accession>
<evidence type="ECO:0000256" key="1">
    <source>
        <dbReference type="ARBA" id="ARBA00004141"/>
    </source>
</evidence>
<keyword evidence="3 6" id="KW-0812">Transmembrane</keyword>
<dbReference type="EMBL" id="CP053587">
    <property type="protein sequence ID" value="WNZ27105.1"/>
    <property type="molecule type" value="Genomic_DNA"/>
</dbReference>
<dbReference type="InterPro" id="IPR002549">
    <property type="entry name" value="AI-2E-like"/>
</dbReference>
<feature type="transmembrane region" description="Helical" evidence="6">
    <location>
        <begin position="300"/>
        <end position="325"/>
    </location>
</feature>
<evidence type="ECO:0000256" key="2">
    <source>
        <dbReference type="ARBA" id="ARBA00009773"/>
    </source>
</evidence>
<reference evidence="7" key="1">
    <citation type="submission" date="2020-05" db="EMBL/GenBank/DDBJ databases">
        <authorList>
            <person name="Zhu T."/>
            <person name="Keshari N."/>
            <person name="Lu X."/>
        </authorList>
    </citation>
    <scope>NUCLEOTIDE SEQUENCE</scope>
    <source>
        <strain evidence="7">NK1-12</strain>
    </source>
</reference>
<comment type="subcellular location">
    <subcellularLocation>
        <location evidence="1">Membrane</location>
        <topology evidence="1">Multi-pass membrane protein</topology>
    </subcellularLocation>
</comment>
<feature type="transmembrane region" description="Helical" evidence="6">
    <location>
        <begin position="194"/>
        <end position="219"/>
    </location>
</feature>
<feature type="transmembrane region" description="Helical" evidence="6">
    <location>
        <begin position="55"/>
        <end position="80"/>
    </location>
</feature>
<evidence type="ECO:0000256" key="5">
    <source>
        <dbReference type="ARBA" id="ARBA00023136"/>
    </source>
</evidence>
<dbReference type="PANTHER" id="PTHR21716">
    <property type="entry name" value="TRANSMEMBRANE PROTEIN"/>
    <property type="match status" value="1"/>
</dbReference>
<feature type="transmembrane region" description="Helical" evidence="6">
    <location>
        <begin position="26"/>
        <end position="43"/>
    </location>
</feature>
<dbReference type="PANTHER" id="PTHR21716:SF62">
    <property type="entry name" value="TRANSPORT PROTEIN YDBI-RELATED"/>
    <property type="match status" value="1"/>
</dbReference>
<dbReference type="GO" id="GO:0055085">
    <property type="term" value="P:transmembrane transport"/>
    <property type="evidence" value="ECO:0007669"/>
    <property type="project" value="TreeGrafter"/>
</dbReference>
<evidence type="ECO:0000256" key="3">
    <source>
        <dbReference type="ARBA" id="ARBA00022692"/>
    </source>
</evidence>
<feature type="transmembrane region" description="Helical" evidence="6">
    <location>
        <begin position="139"/>
        <end position="162"/>
    </location>
</feature>
<evidence type="ECO:0000256" key="4">
    <source>
        <dbReference type="ARBA" id="ARBA00022989"/>
    </source>
</evidence>
<name>A0AA97AIV7_9CYAN</name>
<feature type="transmembrane region" description="Helical" evidence="6">
    <location>
        <begin position="5"/>
        <end position="20"/>
    </location>
</feature>
<dbReference type="RefSeq" id="WP_316436728.1">
    <property type="nucleotide sequence ID" value="NZ_CP053587.1"/>
</dbReference>
<dbReference type="AlphaFoldDB" id="A0AA97AIV7"/>
<organism evidence="7">
    <name type="scientific">Leptolyngbya sp. NK1-12</name>
    <dbReference type="NCBI Taxonomy" id="2547451"/>
    <lineage>
        <taxon>Bacteria</taxon>
        <taxon>Bacillati</taxon>
        <taxon>Cyanobacteriota</taxon>
        <taxon>Cyanophyceae</taxon>
        <taxon>Leptolyngbyales</taxon>
        <taxon>Leptolyngbyaceae</taxon>
        <taxon>Leptolyngbya group</taxon>
        <taxon>Leptolyngbya</taxon>
    </lineage>
</organism>
<feature type="transmembrane region" description="Helical" evidence="6">
    <location>
        <begin position="225"/>
        <end position="249"/>
    </location>
</feature>
<protein>
    <submittedName>
        <fullName evidence="7">AI-2E family transporter</fullName>
    </submittedName>
</protein>
<dbReference type="Pfam" id="PF01594">
    <property type="entry name" value="AI-2E_transport"/>
    <property type="match status" value="1"/>
</dbReference>
<evidence type="ECO:0000313" key="7">
    <source>
        <dbReference type="EMBL" id="WNZ27105.1"/>
    </source>
</evidence>
<gene>
    <name evidence="7" type="ORF">HJG54_29790</name>
</gene>
<feature type="transmembrane region" description="Helical" evidence="6">
    <location>
        <begin position="261"/>
        <end position="280"/>
    </location>
</feature>
<keyword evidence="5 6" id="KW-0472">Membrane</keyword>
<proteinExistence type="inferred from homology"/>
<evidence type="ECO:0000256" key="6">
    <source>
        <dbReference type="SAM" id="Phobius"/>
    </source>
</evidence>
<sequence length="341" mass="38216">MKMGQWLGIIALIVSLYVMWRIRQLLLLVFTAIVLATAINHLVQRFQRSRLKRTGAVLLSLAIVGGVFIFIFLLIVPPFIEQFQDLIALLPLGLEQIQLGINWLEDRFGPRLPEIPDATGLIRQIQPLGANLLQRMLDFFSTSITFLAQLLLVLVLTLMLLANPQPYRQVFIRFFPSFYRHRVDEILTRCADGLGAWTTGALIEMVFIATLSGLGLWLLRVPLTLAHAVLAGLLNFIPNIGPTLSVVLPMTIGFLDAPWKALAVLILYIVIQNIESYWLTPTVMANQVSLLPAITLTSQLFFTTFFGALGLVMALPLAVVAKIWIEEALFKDILDKWQESA</sequence>
<keyword evidence="4 6" id="KW-1133">Transmembrane helix</keyword>